<proteinExistence type="inferred from homology"/>
<dbReference type="KEGG" id="erl:AOC36_04715"/>
<feature type="active site" description="Proton donor/acceptor" evidence="6">
    <location>
        <position position="147"/>
    </location>
</feature>
<reference evidence="8 9" key="1">
    <citation type="submission" date="2015-10" db="EMBL/GenBank/DDBJ databases">
        <title>Erysipelothrix larvae sp. LV19 isolated from the larval gut of the rhinoceros beetle, Trypoxylus dichotomus.</title>
        <authorList>
            <person name="Lim S."/>
            <person name="Kim B.-C."/>
        </authorList>
    </citation>
    <scope>NUCLEOTIDE SEQUENCE [LARGE SCALE GENOMIC DNA]</scope>
    <source>
        <strain evidence="8 9">LV19</strain>
    </source>
</reference>
<keyword evidence="2 6" id="KW-0808">Transferase</keyword>
<evidence type="ECO:0000256" key="2">
    <source>
        <dbReference type="ARBA" id="ARBA00022679"/>
    </source>
</evidence>
<comment type="pathway">
    <text evidence="6">Metabolic intermediate biosynthesis; acetyl-CoA biosynthesis; acetyl-CoA from acetate: step 1/2.</text>
</comment>
<comment type="subunit">
    <text evidence="6">Homodimer.</text>
</comment>
<feature type="site" description="Transition state stabilizer" evidence="6">
    <location>
        <position position="179"/>
    </location>
</feature>
<dbReference type="SUPFAM" id="SSF53067">
    <property type="entry name" value="Actin-like ATPase domain"/>
    <property type="match status" value="2"/>
</dbReference>
<dbReference type="InterPro" id="IPR023865">
    <property type="entry name" value="Aliphatic_acid_kinase_CS"/>
</dbReference>
<keyword evidence="6" id="KW-0460">Magnesium</keyword>
<name>A0A0X8GZV8_9FIRM</name>
<dbReference type="STRING" id="1514105.AOC36_04715"/>
<gene>
    <name evidence="6" type="primary">ackA</name>
    <name evidence="8" type="ORF">AOC36_04715</name>
</gene>
<evidence type="ECO:0000256" key="6">
    <source>
        <dbReference type="HAMAP-Rule" id="MF_00020"/>
    </source>
</evidence>
<dbReference type="PANTHER" id="PTHR21060">
    <property type="entry name" value="ACETATE KINASE"/>
    <property type="match status" value="1"/>
</dbReference>
<dbReference type="AlphaFoldDB" id="A0A0X8GZV8"/>
<dbReference type="PROSITE" id="PS01075">
    <property type="entry name" value="ACETATE_KINASE_1"/>
    <property type="match status" value="1"/>
</dbReference>
<sequence length="400" mass="43150">MSHKVLAVNAGSSSLKFQLFEMPGDVVLASGIVERIGINDGIFTIKFNGKKVSDTLDIPNHSVAVELVLKGLVDNNILTDLSEVVAVGHRVVHGGENFKGSVFASEENIAVVEDLADLAPLHNPANLVGYHAFKEALPKATHTLSFDTAFHQTMKPEVYVYPLPYEYYTDLNVRRYGMHGISHQYVSNRLSELEGKGPEGFNVITLHLGNGASISAVKDGVCINTSMGFTPLAGIMMGTRTGDVDPAIVTYLMRKLDKTAEEIIDIFNKKSGMLGVSGLSSDARDIENAIAEGNERAILTRDIYAQRVLQVVGGYALQLGHVDAIAFTAGVGENDGGIREAVLELLGPGLNIQFDKELNAKTRGKEIKISTSESDVAVWVVPTNEELVIATDAYSIHNSK</sequence>
<dbReference type="PIRSF" id="PIRSF000722">
    <property type="entry name" value="Acetate_prop_kin"/>
    <property type="match status" value="1"/>
</dbReference>
<comment type="function">
    <text evidence="6">Catalyzes the formation of acetyl phosphate from acetate and ATP. Can also catalyze the reverse reaction.</text>
</comment>
<keyword evidence="4 6" id="KW-0418">Kinase</keyword>
<feature type="binding site" evidence="6">
    <location>
        <position position="9"/>
    </location>
    <ligand>
        <name>Mg(2+)</name>
        <dbReference type="ChEBI" id="CHEBI:18420"/>
    </ligand>
</feature>
<dbReference type="GO" id="GO:0005524">
    <property type="term" value="F:ATP binding"/>
    <property type="evidence" value="ECO:0007669"/>
    <property type="project" value="UniProtKB-KW"/>
</dbReference>
<evidence type="ECO:0000256" key="5">
    <source>
        <dbReference type="ARBA" id="ARBA00022840"/>
    </source>
</evidence>
<feature type="binding site" evidence="6">
    <location>
        <begin position="207"/>
        <end position="211"/>
    </location>
    <ligand>
        <name>ATP</name>
        <dbReference type="ChEBI" id="CHEBI:30616"/>
    </ligand>
</feature>
<feature type="binding site" evidence="6">
    <location>
        <position position="16"/>
    </location>
    <ligand>
        <name>ATP</name>
        <dbReference type="ChEBI" id="CHEBI:30616"/>
    </ligand>
</feature>
<dbReference type="HAMAP" id="MF_00020">
    <property type="entry name" value="Acetate_kinase"/>
    <property type="match status" value="1"/>
</dbReference>
<dbReference type="Pfam" id="PF00871">
    <property type="entry name" value="Acetate_kinase"/>
    <property type="match status" value="1"/>
</dbReference>
<dbReference type="InterPro" id="IPR043129">
    <property type="entry name" value="ATPase_NBD"/>
</dbReference>
<keyword evidence="3 6" id="KW-0547">Nucleotide-binding</keyword>
<feature type="site" description="Transition state stabilizer" evidence="6">
    <location>
        <position position="240"/>
    </location>
</feature>
<evidence type="ECO:0000256" key="4">
    <source>
        <dbReference type="ARBA" id="ARBA00022777"/>
    </source>
</evidence>
<dbReference type="PROSITE" id="PS01076">
    <property type="entry name" value="ACETATE_KINASE_2"/>
    <property type="match status" value="1"/>
</dbReference>
<dbReference type="EMBL" id="CP013213">
    <property type="protein sequence ID" value="AMC93299.1"/>
    <property type="molecule type" value="Genomic_DNA"/>
</dbReference>
<evidence type="ECO:0000313" key="8">
    <source>
        <dbReference type="EMBL" id="AMC93299.1"/>
    </source>
</evidence>
<dbReference type="GO" id="GO:0000287">
    <property type="term" value="F:magnesium ion binding"/>
    <property type="evidence" value="ECO:0007669"/>
    <property type="project" value="UniProtKB-UniRule"/>
</dbReference>
<dbReference type="NCBIfam" id="TIGR00016">
    <property type="entry name" value="ackA"/>
    <property type="match status" value="1"/>
</dbReference>
<feature type="binding site" evidence="6">
    <location>
        <begin position="330"/>
        <end position="334"/>
    </location>
    <ligand>
        <name>ATP</name>
        <dbReference type="ChEBI" id="CHEBI:30616"/>
    </ligand>
</feature>
<evidence type="ECO:0000256" key="3">
    <source>
        <dbReference type="ARBA" id="ARBA00022741"/>
    </source>
</evidence>
<dbReference type="EC" id="2.7.2.1" evidence="6"/>
<comment type="subcellular location">
    <subcellularLocation>
        <location evidence="6">Cytoplasm</location>
    </subcellularLocation>
</comment>
<dbReference type="PANTHER" id="PTHR21060:SF15">
    <property type="entry name" value="ACETATE KINASE-RELATED"/>
    <property type="match status" value="1"/>
</dbReference>
<dbReference type="InterPro" id="IPR000890">
    <property type="entry name" value="Aliphatic_acid_kin_short-chain"/>
</dbReference>
<dbReference type="CDD" id="cd24010">
    <property type="entry name" value="ASKHA_NBD_AcK_PK"/>
    <property type="match status" value="1"/>
</dbReference>
<evidence type="ECO:0000313" key="9">
    <source>
        <dbReference type="Proteomes" id="UP000063781"/>
    </source>
</evidence>
<protein>
    <recommendedName>
        <fullName evidence="6">Acetate kinase</fullName>
        <ecNumber evidence="6">2.7.2.1</ecNumber>
    </recommendedName>
    <alternativeName>
        <fullName evidence="6">Acetokinase</fullName>
    </alternativeName>
</protein>
<feature type="binding site" evidence="6">
    <location>
        <begin position="282"/>
        <end position="284"/>
    </location>
    <ligand>
        <name>ATP</name>
        <dbReference type="ChEBI" id="CHEBI:30616"/>
    </ligand>
</feature>
<dbReference type="RefSeq" id="WP_067631932.1">
    <property type="nucleotide sequence ID" value="NZ_CP013213.1"/>
</dbReference>
<dbReference type="OrthoDB" id="9802453at2"/>
<comment type="catalytic activity">
    <reaction evidence="6">
        <text>acetate + ATP = acetyl phosphate + ADP</text>
        <dbReference type="Rhea" id="RHEA:11352"/>
        <dbReference type="ChEBI" id="CHEBI:22191"/>
        <dbReference type="ChEBI" id="CHEBI:30089"/>
        <dbReference type="ChEBI" id="CHEBI:30616"/>
        <dbReference type="ChEBI" id="CHEBI:456216"/>
        <dbReference type="EC" id="2.7.2.1"/>
    </reaction>
</comment>
<dbReference type="GO" id="GO:0005737">
    <property type="term" value="C:cytoplasm"/>
    <property type="evidence" value="ECO:0007669"/>
    <property type="project" value="UniProtKB-SubCell"/>
</dbReference>
<comment type="cofactor">
    <cofactor evidence="6">
        <name>Mg(2+)</name>
        <dbReference type="ChEBI" id="CHEBI:18420"/>
    </cofactor>
    <cofactor evidence="6">
        <name>Mn(2+)</name>
        <dbReference type="ChEBI" id="CHEBI:29035"/>
    </cofactor>
    <text evidence="6">Mg(2+). Can also accept Mn(2+).</text>
</comment>
<dbReference type="GO" id="GO:0006085">
    <property type="term" value="P:acetyl-CoA biosynthetic process"/>
    <property type="evidence" value="ECO:0007669"/>
    <property type="project" value="UniProtKB-UniRule"/>
</dbReference>
<feature type="binding site" evidence="6">
    <location>
        <position position="385"/>
    </location>
    <ligand>
        <name>Mg(2+)</name>
        <dbReference type="ChEBI" id="CHEBI:18420"/>
    </ligand>
</feature>
<dbReference type="GO" id="GO:0006083">
    <property type="term" value="P:acetate metabolic process"/>
    <property type="evidence" value="ECO:0007669"/>
    <property type="project" value="TreeGrafter"/>
</dbReference>
<dbReference type="Proteomes" id="UP000063781">
    <property type="component" value="Chromosome"/>
</dbReference>
<accession>A0A0X8GZV8</accession>
<organism evidence="8 9">
    <name type="scientific">Erysipelothrix larvae</name>
    <dbReference type="NCBI Taxonomy" id="1514105"/>
    <lineage>
        <taxon>Bacteria</taxon>
        <taxon>Bacillati</taxon>
        <taxon>Bacillota</taxon>
        <taxon>Erysipelotrichia</taxon>
        <taxon>Erysipelotrichales</taxon>
        <taxon>Erysipelotrichaceae</taxon>
        <taxon>Erysipelothrix</taxon>
    </lineage>
</organism>
<feature type="binding site" evidence="6">
    <location>
        <position position="90"/>
    </location>
    <ligand>
        <name>substrate</name>
    </ligand>
</feature>
<dbReference type="InterPro" id="IPR004372">
    <property type="entry name" value="Ac/propionate_kinase"/>
</dbReference>
<keyword evidence="9" id="KW-1185">Reference proteome</keyword>
<comment type="similarity">
    <text evidence="1 6 7">Belongs to the acetokinase family.</text>
</comment>
<dbReference type="PRINTS" id="PR00471">
    <property type="entry name" value="ACETATEKNASE"/>
</dbReference>
<dbReference type="UniPathway" id="UPA00340">
    <property type="reaction ID" value="UER00458"/>
</dbReference>
<evidence type="ECO:0000256" key="7">
    <source>
        <dbReference type="RuleBase" id="RU003835"/>
    </source>
</evidence>
<keyword evidence="6" id="KW-0963">Cytoplasm</keyword>
<keyword evidence="5 6" id="KW-0067">ATP-binding</keyword>
<dbReference type="Gene3D" id="3.30.420.40">
    <property type="match status" value="2"/>
</dbReference>
<keyword evidence="6" id="KW-0479">Metal-binding</keyword>
<evidence type="ECO:0000256" key="1">
    <source>
        <dbReference type="ARBA" id="ARBA00008748"/>
    </source>
</evidence>
<dbReference type="GO" id="GO:0008776">
    <property type="term" value="F:acetate kinase activity"/>
    <property type="evidence" value="ECO:0007669"/>
    <property type="project" value="UniProtKB-UniRule"/>
</dbReference>